<dbReference type="AlphaFoldDB" id="A0A135HY63"/>
<protein>
    <submittedName>
        <fullName evidence="4">Uncharacterized protein</fullName>
    </submittedName>
</protein>
<gene>
    <name evidence="4" type="ORF">ATN84_23290</name>
</gene>
<evidence type="ECO:0000256" key="3">
    <source>
        <dbReference type="SAM" id="Coils"/>
    </source>
</evidence>
<dbReference type="GO" id="GO:0030313">
    <property type="term" value="C:cell envelope"/>
    <property type="evidence" value="ECO:0007669"/>
    <property type="project" value="UniProtKB-SubCell"/>
</dbReference>
<dbReference type="PANTHER" id="PTHR32347:SF27">
    <property type="entry name" value="RND EFFLUX PUMP MEMBRANE FUSION PROTEIN BARREL-SANDWICH DOMAIN-CONTAINING PROTEIN"/>
    <property type="match status" value="1"/>
</dbReference>
<dbReference type="PANTHER" id="PTHR32347">
    <property type="entry name" value="EFFLUX SYSTEM COMPONENT YKNX-RELATED"/>
    <property type="match status" value="1"/>
</dbReference>
<dbReference type="Gene3D" id="2.40.30.170">
    <property type="match status" value="1"/>
</dbReference>
<feature type="coiled-coil region" evidence="3">
    <location>
        <begin position="159"/>
        <end position="186"/>
    </location>
</feature>
<dbReference type="NCBIfam" id="TIGR02971">
    <property type="entry name" value="heterocyst_DevB"/>
    <property type="match status" value="1"/>
</dbReference>
<dbReference type="Proteomes" id="UP000070107">
    <property type="component" value="Unassembled WGS sequence"/>
</dbReference>
<proteinExistence type="predicted"/>
<dbReference type="Gene3D" id="1.10.287.470">
    <property type="entry name" value="Helix hairpin bin"/>
    <property type="match status" value="1"/>
</dbReference>
<dbReference type="InterPro" id="IPR014315">
    <property type="entry name" value="ABC_heterocyst_DevB"/>
</dbReference>
<evidence type="ECO:0000313" key="5">
    <source>
        <dbReference type="Proteomes" id="UP000070107"/>
    </source>
</evidence>
<keyword evidence="5" id="KW-1185">Reference proteome</keyword>
<dbReference type="EMBL" id="LNTU01000002">
    <property type="protein sequence ID" value="KXF78103.1"/>
    <property type="molecule type" value="Genomic_DNA"/>
</dbReference>
<dbReference type="InterPro" id="IPR050465">
    <property type="entry name" value="UPF0194_transport"/>
</dbReference>
<dbReference type="Gene3D" id="2.40.50.100">
    <property type="match status" value="1"/>
</dbReference>
<sequence>MGEDGIVLPLENPGKAAAQSPAVPAERRGQIWLRRLALVAPSLGVGLMAGLYSQPGSIDPVHTSDVPALGQNLAAADVVALGRLIPDGGTLAVALPSGAGDARIARLLVPEGDRVDAGQILAELDNLPQLLAAKRSAESTLAAQVAALAQVKASTVASLAEAQAARASAEAALALAKQDLSRLTRLAESKVTTQALLQQAQSNVIKATAELGRTAALVERFNGAESGNQSDIVLAARNVDLARANLARADEDLAASRVVAPRAGTVLEIRARVGEKPSTAGIMTIGDVERMTAELEVYQTDVKKVALDQTVSMTAEALRAPLTGKVIRIGQIVGRQSVMSNEPAANADARIVLVTVALDAESSVEARTYTNLEIIGRIGTNAE</sequence>
<dbReference type="SUPFAM" id="SSF111369">
    <property type="entry name" value="HlyD-like secretion proteins"/>
    <property type="match status" value="1"/>
</dbReference>
<keyword evidence="2 3" id="KW-0175">Coiled coil</keyword>
<accession>A0A135HY63</accession>
<evidence type="ECO:0000256" key="2">
    <source>
        <dbReference type="ARBA" id="ARBA00023054"/>
    </source>
</evidence>
<evidence type="ECO:0000256" key="1">
    <source>
        <dbReference type="ARBA" id="ARBA00004196"/>
    </source>
</evidence>
<comment type="subcellular location">
    <subcellularLocation>
        <location evidence="1">Cell envelope</location>
    </subcellularLocation>
</comment>
<name>A0A135HY63_9HYPH</name>
<organism evidence="4 5">
    <name type="scientific">Paramesorhizobium deserti</name>
    <dbReference type="NCBI Taxonomy" id="1494590"/>
    <lineage>
        <taxon>Bacteria</taxon>
        <taxon>Pseudomonadati</taxon>
        <taxon>Pseudomonadota</taxon>
        <taxon>Alphaproteobacteria</taxon>
        <taxon>Hyphomicrobiales</taxon>
        <taxon>Phyllobacteriaceae</taxon>
        <taxon>Paramesorhizobium</taxon>
    </lineage>
</organism>
<evidence type="ECO:0000313" key="4">
    <source>
        <dbReference type="EMBL" id="KXF78103.1"/>
    </source>
</evidence>
<reference evidence="4 5" key="1">
    <citation type="submission" date="2015-11" db="EMBL/GenBank/DDBJ databases">
        <title>Draft genome sequence of Paramesorhizobium deserti A-3-E, a strain highly resistant to diverse beta-lactam antibiotics.</title>
        <authorList>
            <person name="Lv R."/>
            <person name="Yang X."/>
            <person name="Fang N."/>
            <person name="Guo J."/>
            <person name="Luo X."/>
            <person name="Peng F."/>
            <person name="Yang R."/>
            <person name="Cui Y."/>
            <person name="Fang C."/>
            <person name="Song Y."/>
        </authorList>
    </citation>
    <scope>NUCLEOTIDE SEQUENCE [LARGE SCALE GENOMIC DNA]</scope>
    <source>
        <strain evidence="4 5">A-3-E</strain>
    </source>
</reference>
<dbReference type="STRING" id="1494590.ATN84_23290"/>
<comment type="caution">
    <text evidence="4">The sequence shown here is derived from an EMBL/GenBank/DDBJ whole genome shotgun (WGS) entry which is preliminary data.</text>
</comment>